<dbReference type="EMBL" id="PCRK01000065">
    <property type="protein sequence ID" value="PIP19428.1"/>
    <property type="molecule type" value="Genomic_DNA"/>
</dbReference>
<sequence>MKAKQRERARELRKNGFSLREIVVTTGFAKGSVSNWIRDIALTDKQVARLKSNQDKGRARAANHPNSPKQVWGNIRKQIMESSEKEIPEVCSDLLLKAIGSSLYWVEGYKAAVNVVSFSNSDPKMIALMMKFFRDICKVPNGKF</sequence>
<evidence type="ECO:0000313" key="2">
    <source>
        <dbReference type="Proteomes" id="UP000231292"/>
    </source>
</evidence>
<proteinExistence type="predicted"/>
<gene>
    <name evidence="1" type="ORF">COX41_02910</name>
</gene>
<evidence type="ECO:0000313" key="1">
    <source>
        <dbReference type="EMBL" id="PIP19428.1"/>
    </source>
</evidence>
<dbReference type="AlphaFoldDB" id="A0A2G9YJM1"/>
<protein>
    <submittedName>
        <fullName evidence="1">Uncharacterized protein</fullName>
    </submittedName>
</protein>
<comment type="caution">
    <text evidence="1">The sequence shown here is derived from an EMBL/GenBank/DDBJ whole genome shotgun (WGS) entry which is preliminary data.</text>
</comment>
<reference evidence="1 2" key="1">
    <citation type="submission" date="2017-09" db="EMBL/GenBank/DDBJ databases">
        <title>Depth-based differentiation of microbial function through sediment-hosted aquifers and enrichment of novel symbionts in the deep terrestrial subsurface.</title>
        <authorList>
            <person name="Probst A.J."/>
            <person name="Ladd B."/>
            <person name="Jarett J.K."/>
            <person name="Geller-Mcgrath D.E."/>
            <person name="Sieber C.M."/>
            <person name="Emerson J.B."/>
            <person name="Anantharaman K."/>
            <person name="Thomas B.C."/>
            <person name="Malmstrom R."/>
            <person name="Stieglmeier M."/>
            <person name="Klingl A."/>
            <person name="Woyke T."/>
            <person name="Ryan C.M."/>
            <person name="Banfield J.F."/>
        </authorList>
    </citation>
    <scope>NUCLEOTIDE SEQUENCE [LARGE SCALE GENOMIC DNA]</scope>
    <source>
        <strain evidence="1">CG23_combo_of_CG06-09_8_20_14_all_41_10</strain>
    </source>
</reference>
<accession>A0A2G9YJM1</accession>
<organism evidence="1 2">
    <name type="scientific">Candidatus Sherwoodlollariibacterium unditelluris</name>
    <dbReference type="NCBI Taxonomy" id="1974757"/>
    <lineage>
        <taxon>Bacteria</taxon>
        <taxon>Pseudomonadati</taxon>
        <taxon>Candidatus Omnitrophota</taxon>
        <taxon>Candidatus Sherwoodlollariibacterium</taxon>
    </lineage>
</organism>
<dbReference type="Proteomes" id="UP000231292">
    <property type="component" value="Unassembled WGS sequence"/>
</dbReference>
<name>A0A2G9YJM1_9BACT</name>
<feature type="non-terminal residue" evidence="1">
    <location>
        <position position="144"/>
    </location>
</feature>